<dbReference type="Proteomes" id="UP000462055">
    <property type="component" value="Unassembled WGS sequence"/>
</dbReference>
<name>A0A6I4M902_9ACTN</name>
<evidence type="ECO:0000313" key="3">
    <source>
        <dbReference type="EMBL" id="MWA00895.1"/>
    </source>
</evidence>
<sequence>MENEITVGVRVPHGLFSDTAALRDFVAGAEEAGIDRLCVGDHVTFKGGQGFDGLVHATALAAVSTRITIQTAVYLLPLRHPVPVARQVASLAEFAPGRVVFGVGVGGEDPAEYRACGVDPRSRGRRMNESLGVVRALLNGAEVTASGEFFPLEDVCIRPIPSKPVPIVVGGRSEAALRRVALHADGWLALWVSPERYAKACTQIEKLAAADGPRADGWRHGMHVWCGFDRSPEQARSALAGSMEQIYRTPFEKFERYTPYGTAEDVAGALRGYVRAGCRSFNLIPGDAGAQETIEGARSVRKLLNGQALAG</sequence>
<reference evidence="3" key="1">
    <citation type="submission" date="2019-12" db="EMBL/GenBank/DDBJ databases">
        <title>Actinomadura physcomitrii sp. nov., a novel actinomycete isolated from moss [Physcomitrium sphaericum (Ludw) Fuernr].</title>
        <authorList>
            <person name="Zhuang X."/>
        </authorList>
    </citation>
    <scope>NUCLEOTIDE SEQUENCE [LARGE SCALE GENOMIC DNA]</scope>
    <source>
        <strain evidence="3">LD22</strain>
    </source>
</reference>
<dbReference type="PANTHER" id="PTHR43244">
    <property type="match status" value="1"/>
</dbReference>
<dbReference type="InterPro" id="IPR036661">
    <property type="entry name" value="Luciferase-like_sf"/>
</dbReference>
<protein>
    <submittedName>
        <fullName evidence="3">LLM class flavin-dependent oxidoreductase</fullName>
    </submittedName>
</protein>
<dbReference type="Gene3D" id="3.20.20.30">
    <property type="entry name" value="Luciferase-like domain"/>
    <property type="match status" value="1"/>
</dbReference>
<comment type="caution">
    <text evidence="3">The sequence shown here is derived from an EMBL/GenBank/DDBJ whole genome shotgun (WGS) entry which is preliminary data.</text>
</comment>
<feature type="domain" description="Luciferase-like" evidence="2">
    <location>
        <begin position="19"/>
        <end position="250"/>
    </location>
</feature>
<keyword evidence="1" id="KW-0560">Oxidoreductase</keyword>
<dbReference type="GO" id="GO:0016705">
    <property type="term" value="F:oxidoreductase activity, acting on paired donors, with incorporation or reduction of molecular oxygen"/>
    <property type="evidence" value="ECO:0007669"/>
    <property type="project" value="InterPro"/>
</dbReference>
<dbReference type="RefSeq" id="WP_151593424.1">
    <property type="nucleotide sequence ID" value="NZ_WBMS02000007.1"/>
</dbReference>
<dbReference type="AlphaFoldDB" id="A0A6I4M902"/>
<gene>
    <name evidence="3" type="ORF">F8568_010975</name>
</gene>
<dbReference type="EMBL" id="WBMS02000007">
    <property type="protein sequence ID" value="MWA00895.1"/>
    <property type="molecule type" value="Genomic_DNA"/>
</dbReference>
<dbReference type="Pfam" id="PF00296">
    <property type="entry name" value="Bac_luciferase"/>
    <property type="match status" value="1"/>
</dbReference>
<dbReference type="InterPro" id="IPR011251">
    <property type="entry name" value="Luciferase-like_dom"/>
</dbReference>
<keyword evidence="4" id="KW-1185">Reference proteome</keyword>
<accession>A0A6I4M902</accession>
<evidence type="ECO:0000259" key="2">
    <source>
        <dbReference type="Pfam" id="PF00296"/>
    </source>
</evidence>
<evidence type="ECO:0000256" key="1">
    <source>
        <dbReference type="ARBA" id="ARBA00023002"/>
    </source>
</evidence>
<dbReference type="InterPro" id="IPR050564">
    <property type="entry name" value="F420-G6PD/mer"/>
</dbReference>
<evidence type="ECO:0000313" key="4">
    <source>
        <dbReference type="Proteomes" id="UP000462055"/>
    </source>
</evidence>
<organism evidence="3 4">
    <name type="scientific">Actinomadura physcomitrii</name>
    <dbReference type="NCBI Taxonomy" id="2650748"/>
    <lineage>
        <taxon>Bacteria</taxon>
        <taxon>Bacillati</taxon>
        <taxon>Actinomycetota</taxon>
        <taxon>Actinomycetes</taxon>
        <taxon>Streptosporangiales</taxon>
        <taxon>Thermomonosporaceae</taxon>
        <taxon>Actinomadura</taxon>
    </lineage>
</organism>
<proteinExistence type="predicted"/>
<dbReference type="PANTHER" id="PTHR43244:SF1">
    <property type="entry name" value="5,10-METHYLENETETRAHYDROMETHANOPTERIN REDUCTASE"/>
    <property type="match status" value="1"/>
</dbReference>
<dbReference type="SUPFAM" id="SSF51679">
    <property type="entry name" value="Bacterial luciferase-like"/>
    <property type="match status" value="1"/>
</dbReference>